<dbReference type="HOGENOM" id="CLU_049873_7_0_6"/>
<dbReference type="PANTHER" id="PTHR35604">
    <property type="entry name" value="TRANSPOSASE INSH FOR INSERTION SEQUENCE ELEMENT IS5A-RELATED"/>
    <property type="match status" value="1"/>
</dbReference>
<evidence type="ECO:0000256" key="2">
    <source>
        <dbReference type="ARBA" id="ARBA00022578"/>
    </source>
</evidence>
<accession>A4ACU1</accession>
<feature type="domain" description="Transposase IS4-like" evidence="5">
    <location>
        <begin position="4"/>
        <end position="145"/>
    </location>
</feature>
<evidence type="ECO:0000313" key="6">
    <source>
        <dbReference type="EMBL" id="EAQ96132.1"/>
    </source>
</evidence>
<dbReference type="InterPro" id="IPR002559">
    <property type="entry name" value="Transposase_11"/>
</dbReference>
<comment type="caution">
    <text evidence="6">The sequence shown here is derived from an EMBL/GenBank/DDBJ whole genome shotgun (WGS) entry which is preliminary data.</text>
</comment>
<evidence type="ECO:0000256" key="4">
    <source>
        <dbReference type="ARBA" id="ARBA00023172"/>
    </source>
</evidence>
<reference evidence="6 7" key="1">
    <citation type="journal article" date="2007" name="Proc. Natl. Acad. Sci. U.S.A.">
        <title>Characterization of a marine gammaproteobacterium capable of aerobic anoxygenic photosynthesis.</title>
        <authorList>
            <person name="Fuchs B.M."/>
            <person name="Spring S."/>
            <person name="Teeling H."/>
            <person name="Quast C."/>
            <person name="Wulf J."/>
            <person name="Schattenhofer M."/>
            <person name="Yan S."/>
            <person name="Ferriera S."/>
            <person name="Johnson J."/>
            <person name="Glockner F.O."/>
            <person name="Amann R."/>
        </authorList>
    </citation>
    <scope>NUCLEOTIDE SEQUENCE [LARGE SCALE GENOMIC DNA]</scope>
    <source>
        <strain evidence="6">KT71</strain>
    </source>
</reference>
<comment type="similarity">
    <text evidence="1">Belongs to the transposase 11 family.</text>
</comment>
<dbReference type="PANTHER" id="PTHR35604:SF2">
    <property type="entry name" value="TRANSPOSASE INSH FOR INSERTION SEQUENCE ELEMENT IS5A-RELATED"/>
    <property type="match status" value="1"/>
</dbReference>
<gene>
    <name evidence="6" type="ORF">KT71_18741</name>
</gene>
<dbReference type="GO" id="GO:0006313">
    <property type="term" value="P:DNA transposition"/>
    <property type="evidence" value="ECO:0007669"/>
    <property type="project" value="InterPro"/>
</dbReference>
<keyword evidence="2" id="KW-0815">Transposition</keyword>
<dbReference type="EMBL" id="AAOA02000005">
    <property type="protein sequence ID" value="EAQ96132.1"/>
    <property type="molecule type" value="Genomic_DNA"/>
</dbReference>
<keyword evidence="3" id="KW-0238">DNA-binding</keyword>
<proteinExistence type="inferred from homology"/>
<keyword evidence="4" id="KW-0233">DNA recombination</keyword>
<dbReference type="InterPro" id="IPR047959">
    <property type="entry name" value="Transpos_IS5"/>
</dbReference>
<evidence type="ECO:0000256" key="1">
    <source>
        <dbReference type="ARBA" id="ARBA00010075"/>
    </source>
</evidence>
<protein>
    <submittedName>
        <fullName evidence="6">Transposase, IS5 family</fullName>
    </submittedName>
</protein>
<dbReference type="GO" id="GO:0004803">
    <property type="term" value="F:transposase activity"/>
    <property type="evidence" value="ECO:0007669"/>
    <property type="project" value="InterPro"/>
</dbReference>
<keyword evidence="7" id="KW-1185">Reference proteome</keyword>
<dbReference type="GO" id="GO:0003677">
    <property type="term" value="F:DNA binding"/>
    <property type="evidence" value="ECO:0007669"/>
    <property type="project" value="UniProtKB-KW"/>
</dbReference>
<evidence type="ECO:0000256" key="3">
    <source>
        <dbReference type="ARBA" id="ARBA00023125"/>
    </source>
</evidence>
<dbReference type="AlphaFoldDB" id="A4ACU1"/>
<dbReference type="eggNOG" id="COG3039">
    <property type="taxonomic scope" value="Bacteria"/>
</dbReference>
<evidence type="ECO:0000313" key="7">
    <source>
        <dbReference type="Proteomes" id="UP000019205"/>
    </source>
</evidence>
<dbReference type="NCBIfam" id="NF033581">
    <property type="entry name" value="transpos_IS5_4"/>
    <property type="match status" value="1"/>
</dbReference>
<reference evidence="6 7" key="2">
    <citation type="journal article" date="2009" name="PLoS ONE">
        <title>The photosynthetic apparatus and its regulation in the aerobic gammaproteobacterium Congregibacter litoralis gen. nov., sp. nov.</title>
        <authorList>
            <person name="Spring S."/>
            <person name="Lunsdorf H."/>
            <person name="Fuchs B.M."/>
            <person name="Tindall B.J."/>
        </authorList>
    </citation>
    <scope>NUCLEOTIDE SEQUENCE [LARGE SCALE GENOMIC DNA]</scope>
    <source>
        <strain evidence="6">KT71</strain>
    </source>
</reference>
<dbReference type="STRING" id="314285.KT71_18741"/>
<dbReference type="Proteomes" id="UP000019205">
    <property type="component" value="Chromosome"/>
</dbReference>
<organism evidence="6 7">
    <name type="scientific">Congregibacter litoralis KT71</name>
    <dbReference type="NCBI Taxonomy" id="314285"/>
    <lineage>
        <taxon>Bacteria</taxon>
        <taxon>Pseudomonadati</taxon>
        <taxon>Pseudomonadota</taxon>
        <taxon>Gammaproteobacteria</taxon>
        <taxon>Cellvibrionales</taxon>
        <taxon>Halieaceae</taxon>
        <taxon>Congregibacter</taxon>
    </lineage>
</organism>
<sequence length="157" mass="17761">MSQTRKGNQWYFGMKAHIGVDGSSGLVHTVIGTAAKVADITQLDNLLHGDEQVVLGDAGYHKKNRTLDSPEPESGPYIVTPYRNTKHRPRTEEERELNRELASLRAKVEHPFRVVKRQFGFTKVRYRGLAKNTARLHVLFALSNLWMARRQLLVAAG</sequence>
<name>A4ACU1_9GAMM</name>
<evidence type="ECO:0000259" key="5">
    <source>
        <dbReference type="Pfam" id="PF01609"/>
    </source>
</evidence>
<dbReference type="Pfam" id="PF01609">
    <property type="entry name" value="DDE_Tnp_1"/>
    <property type="match status" value="1"/>
</dbReference>